<sequence>MAHSQVVSGRCLADKLAGCLKEDIRQFKFLESLNLTLNEQRAMPVRIDSREIFQGQMITKEKVKMNTSDAREKVMTGQRFCYFWTVRLWKYRKKTGNEYCHFSSIGLVLAVFKFRSLNEE</sequence>
<accession>A0ACC0NGL3</accession>
<dbReference type="EMBL" id="CM046393">
    <property type="protein sequence ID" value="KAI8551882.1"/>
    <property type="molecule type" value="Genomic_DNA"/>
</dbReference>
<reference evidence="1" key="1">
    <citation type="submission" date="2022-02" db="EMBL/GenBank/DDBJ databases">
        <title>Plant Genome Project.</title>
        <authorList>
            <person name="Zhang R.-G."/>
        </authorList>
    </citation>
    <scope>NUCLEOTIDE SEQUENCE</scope>
    <source>
        <strain evidence="1">AT1</strain>
    </source>
</reference>
<name>A0ACC0NGL3_RHOML</name>
<dbReference type="Proteomes" id="UP001062846">
    <property type="component" value="Chromosome 6"/>
</dbReference>
<organism evidence="1 2">
    <name type="scientific">Rhododendron molle</name>
    <name type="common">Chinese azalea</name>
    <name type="synonym">Azalea mollis</name>
    <dbReference type="NCBI Taxonomy" id="49168"/>
    <lineage>
        <taxon>Eukaryota</taxon>
        <taxon>Viridiplantae</taxon>
        <taxon>Streptophyta</taxon>
        <taxon>Embryophyta</taxon>
        <taxon>Tracheophyta</taxon>
        <taxon>Spermatophyta</taxon>
        <taxon>Magnoliopsida</taxon>
        <taxon>eudicotyledons</taxon>
        <taxon>Gunneridae</taxon>
        <taxon>Pentapetalae</taxon>
        <taxon>asterids</taxon>
        <taxon>Ericales</taxon>
        <taxon>Ericaceae</taxon>
        <taxon>Ericoideae</taxon>
        <taxon>Rhodoreae</taxon>
        <taxon>Rhododendron</taxon>
    </lineage>
</organism>
<protein>
    <submittedName>
        <fullName evidence="1">Uncharacterized protein</fullName>
    </submittedName>
</protein>
<comment type="caution">
    <text evidence="1">The sequence shown here is derived from an EMBL/GenBank/DDBJ whole genome shotgun (WGS) entry which is preliminary data.</text>
</comment>
<evidence type="ECO:0000313" key="2">
    <source>
        <dbReference type="Proteomes" id="UP001062846"/>
    </source>
</evidence>
<evidence type="ECO:0000313" key="1">
    <source>
        <dbReference type="EMBL" id="KAI8551882.1"/>
    </source>
</evidence>
<gene>
    <name evidence="1" type="ORF">RHMOL_Rhmol06G0221500</name>
</gene>
<proteinExistence type="predicted"/>
<keyword evidence="2" id="KW-1185">Reference proteome</keyword>